<dbReference type="Proteomes" id="UP001427805">
    <property type="component" value="Unassembled WGS sequence"/>
</dbReference>
<feature type="domain" description="VWFA" evidence="2">
    <location>
        <begin position="131"/>
        <end position="312"/>
    </location>
</feature>
<accession>A0ABV0BC32</accession>
<reference evidence="3 4" key="1">
    <citation type="submission" date="2024-05" db="EMBL/GenBank/DDBJ databases">
        <title>Sphingomonas sp. HF-S3 16S ribosomal RNA gene Genome sequencing and assembly.</title>
        <authorList>
            <person name="Lee H."/>
        </authorList>
    </citation>
    <scope>NUCLEOTIDE SEQUENCE [LARGE SCALE GENOMIC DNA]</scope>
    <source>
        <strain evidence="3 4">HF-S3</strain>
    </source>
</reference>
<keyword evidence="4" id="KW-1185">Reference proteome</keyword>
<comment type="caution">
    <text evidence="3">The sequence shown here is derived from an EMBL/GenBank/DDBJ whole genome shotgun (WGS) entry which is preliminary data.</text>
</comment>
<dbReference type="Pfam" id="PF00092">
    <property type="entry name" value="VWA"/>
    <property type="match status" value="1"/>
</dbReference>
<name>A0ABV0BC32_9SPHN</name>
<dbReference type="SMART" id="SM00327">
    <property type="entry name" value="VWA"/>
    <property type="match status" value="1"/>
</dbReference>
<feature type="signal peptide" evidence="1">
    <location>
        <begin position="1"/>
        <end position="25"/>
    </location>
</feature>
<sequence>MKPLAHSLFALTLAALLLPAAPALAQTDDQDEGYDELVVTAVRQGGAQDIKAFRNIAEEVGMPRPETLTVEGLMGEHDLTLPAARDCAKLFCLTGEAMPATLALRDDDRLFVGVGFASNIDGANWRRAPLNLVAVVDKSGSMNGAPLDRVRASLLQILGQMRDGDRMSIILYGDRSHVYLAPTDIAASRDRIAAAIRDIRSEGSTNMEAGLRVGYDTAFADAPRFKGTTRMMLFTDEQPNVGATDAESFMGMAQEASQRGIGLTTIGVSTQFDGPLATRVSSVRGGNLFFIASDDDVKTVFDRQLDTMVSELAHDLKLTLTPAAGYRISGVFGVPADVMTETPEGAITVTVPSVFLSTNGGGIFATMTRSADRANLPLAPVAAGAPLLAATVSWNAIDGTPGTDAVAVDLTPTRVASAPLRKAHLLVDEYLSLKEATTAFHQRNDPKAAYALVDGLASRMASSGLDGLEGETRLVADLRQRAGFYSGFGGEPPKALRHLAVVGRWKVTGASGFEDIHRGDQIEFTADRQMRTYRAKTGYTDPAEEELYEINQSAIHMTESNLVMSYSTRNGRMMMHVNDPDGSSRIWLTRMN</sequence>
<evidence type="ECO:0000259" key="2">
    <source>
        <dbReference type="PROSITE" id="PS50234"/>
    </source>
</evidence>
<gene>
    <name evidence="3" type="ORF">TPR58_16580</name>
</gene>
<evidence type="ECO:0000256" key="1">
    <source>
        <dbReference type="SAM" id="SignalP"/>
    </source>
</evidence>
<dbReference type="Gene3D" id="3.40.50.410">
    <property type="entry name" value="von Willebrand factor, type A domain"/>
    <property type="match status" value="1"/>
</dbReference>
<evidence type="ECO:0000313" key="3">
    <source>
        <dbReference type="EMBL" id="MEN3748792.1"/>
    </source>
</evidence>
<dbReference type="EMBL" id="JBDIZK010000010">
    <property type="protein sequence ID" value="MEN3748792.1"/>
    <property type="molecule type" value="Genomic_DNA"/>
</dbReference>
<dbReference type="InterPro" id="IPR002035">
    <property type="entry name" value="VWF_A"/>
</dbReference>
<dbReference type="PANTHER" id="PTHR10579">
    <property type="entry name" value="CALCIUM-ACTIVATED CHLORIDE CHANNEL REGULATOR"/>
    <property type="match status" value="1"/>
</dbReference>
<dbReference type="RefSeq" id="WP_346247829.1">
    <property type="nucleotide sequence ID" value="NZ_JBDIZK010000010.1"/>
</dbReference>
<dbReference type="InterPro" id="IPR036465">
    <property type="entry name" value="vWFA_dom_sf"/>
</dbReference>
<dbReference type="PROSITE" id="PS50234">
    <property type="entry name" value="VWFA"/>
    <property type="match status" value="1"/>
</dbReference>
<keyword evidence="1" id="KW-0732">Signal</keyword>
<dbReference type="InterPro" id="IPR051266">
    <property type="entry name" value="CLCR"/>
</dbReference>
<dbReference type="SUPFAM" id="SSF53300">
    <property type="entry name" value="vWA-like"/>
    <property type="match status" value="1"/>
</dbReference>
<proteinExistence type="predicted"/>
<dbReference type="PANTHER" id="PTHR10579:SF43">
    <property type="entry name" value="ZINC FINGER (C3HC4-TYPE RING FINGER) FAMILY PROTEIN"/>
    <property type="match status" value="1"/>
</dbReference>
<evidence type="ECO:0000313" key="4">
    <source>
        <dbReference type="Proteomes" id="UP001427805"/>
    </source>
</evidence>
<protein>
    <submittedName>
        <fullName evidence="3">VWA domain-containing protein</fullName>
    </submittedName>
</protein>
<feature type="chain" id="PRO_5046238525" evidence="1">
    <location>
        <begin position="26"/>
        <end position="592"/>
    </location>
</feature>
<organism evidence="3 4">
    <name type="scientific">Sphingomonas rustica</name>
    <dbReference type="NCBI Taxonomy" id="3103142"/>
    <lineage>
        <taxon>Bacteria</taxon>
        <taxon>Pseudomonadati</taxon>
        <taxon>Pseudomonadota</taxon>
        <taxon>Alphaproteobacteria</taxon>
        <taxon>Sphingomonadales</taxon>
        <taxon>Sphingomonadaceae</taxon>
        <taxon>Sphingomonas</taxon>
    </lineage>
</organism>